<evidence type="ECO:0000313" key="1">
    <source>
        <dbReference type="EMBL" id="KAK8233957.1"/>
    </source>
</evidence>
<sequence length="115" mass="12795">MRAWGLLNRVALTCKASLCRRPTLATTILIWDHPCLLATKLPACREDMPKLEAMRNSRNVVQYNNCCGAQPQASQHDIQTGARQAIPAASILFVLCLWHFFLVTCRDACPGPCRA</sequence>
<dbReference type="EMBL" id="JBBWRZ010000006">
    <property type="protein sequence ID" value="KAK8233957.1"/>
    <property type="molecule type" value="Genomic_DNA"/>
</dbReference>
<dbReference type="Proteomes" id="UP001492380">
    <property type="component" value="Unassembled WGS sequence"/>
</dbReference>
<protein>
    <submittedName>
        <fullName evidence="1">Uncharacterized protein</fullName>
    </submittedName>
</protein>
<organism evidence="1 2">
    <name type="scientific">Phyllosticta capitalensis</name>
    <dbReference type="NCBI Taxonomy" id="121624"/>
    <lineage>
        <taxon>Eukaryota</taxon>
        <taxon>Fungi</taxon>
        <taxon>Dikarya</taxon>
        <taxon>Ascomycota</taxon>
        <taxon>Pezizomycotina</taxon>
        <taxon>Dothideomycetes</taxon>
        <taxon>Dothideomycetes incertae sedis</taxon>
        <taxon>Botryosphaeriales</taxon>
        <taxon>Phyllostictaceae</taxon>
        <taxon>Phyllosticta</taxon>
    </lineage>
</organism>
<comment type="caution">
    <text evidence="1">The sequence shown here is derived from an EMBL/GenBank/DDBJ whole genome shotgun (WGS) entry which is preliminary data.</text>
</comment>
<reference evidence="1 2" key="1">
    <citation type="submission" date="2024-04" db="EMBL/GenBank/DDBJ databases">
        <title>Phyllosticta paracitricarpa is synonymous to the EU quarantine fungus P. citricarpa based on phylogenomic analyses.</title>
        <authorList>
            <consortium name="Lawrence Berkeley National Laboratory"/>
            <person name="Van Ingen-Buijs V.A."/>
            <person name="Van Westerhoven A.C."/>
            <person name="Haridas S."/>
            <person name="Skiadas P."/>
            <person name="Martin F."/>
            <person name="Groenewald J.Z."/>
            <person name="Crous P.W."/>
            <person name="Seidl M.F."/>
        </authorList>
    </citation>
    <scope>NUCLEOTIDE SEQUENCE [LARGE SCALE GENOMIC DNA]</scope>
    <source>
        <strain evidence="1 2">CBS 123374</strain>
    </source>
</reference>
<gene>
    <name evidence="1" type="ORF">HDK90DRAFT_488178</name>
</gene>
<name>A0ABR1YN67_9PEZI</name>
<proteinExistence type="predicted"/>
<keyword evidence="2" id="KW-1185">Reference proteome</keyword>
<accession>A0ABR1YN67</accession>
<evidence type="ECO:0000313" key="2">
    <source>
        <dbReference type="Proteomes" id="UP001492380"/>
    </source>
</evidence>